<evidence type="ECO:0000313" key="1">
    <source>
        <dbReference type="EMBL" id="KAF6422700.1"/>
    </source>
</evidence>
<accession>A0A7J8DHW7</accession>
<dbReference type="AlphaFoldDB" id="A0A7J8DHW7"/>
<name>A0A7J8DHW7_ROUAE</name>
<comment type="caution">
    <text evidence="1">The sequence shown here is derived from an EMBL/GenBank/DDBJ whole genome shotgun (WGS) entry which is preliminary data.</text>
</comment>
<protein>
    <submittedName>
        <fullName evidence="1">Uncharacterized protein</fullName>
    </submittedName>
</protein>
<dbReference type="EMBL" id="JACASE010000012">
    <property type="protein sequence ID" value="KAF6422700.1"/>
    <property type="molecule type" value="Genomic_DNA"/>
</dbReference>
<proteinExistence type="predicted"/>
<organism evidence="1 2">
    <name type="scientific">Rousettus aegyptiacus</name>
    <name type="common">Egyptian fruit bat</name>
    <name type="synonym">Pteropus aegyptiacus</name>
    <dbReference type="NCBI Taxonomy" id="9407"/>
    <lineage>
        <taxon>Eukaryota</taxon>
        <taxon>Metazoa</taxon>
        <taxon>Chordata</taxon>
        <taxon>Craniata</taxon>
        <taxon>Vertebrata</taxon>
        <taxon>Euteleostomi</taxon>
        <taxon>Mammalia</taxon>
        <taxon>Eutheria</taxon>
        <taxon>Laurasiatheria</taxon>
        <taxon>Chiroptera</taxon>
        <taxon>Yinpterochiroptera</taxon>
        <taxon>Pteropodoidea</taxon>
        <taxon>Pteropodidae</taxon>
        <taxon>Rousettinae</taxon>
        <taxon>Rousettus</taxon>
    </lineage>
</organism>
<dbReference type="Proteomes" id="UP000593571">
    <property type="component" value="Unassembled WGS sequence"/>
</dbReference>
<reference evidence="1 2" key="1">
    <citation type="journal article" date="2020" name="Nature">
        <title>Six reference-quality genomes reveal evolution of bat adaptations.</title>
        <authorList>
            <person name="Jebb D."/>
            <person name="Huang Z."/>
            <person name="Pippel M."/>
            <person name="Hughes G.M."/>
            <person name="Lavrichenko K."/>
            <person name="Devanna P."/>
            <person name="Winkler S."/>
            <person name="Jermiin L.S."/>
            <person name="Skirmuntt E.C."/>
            <person name="Katzourakis A."/>
            <person name="Burkitt-Gray L."/>
            <person name="Ray D.A."/>
            <person name="Sullivan K.A.M."/>
            <person name="Roscito J.G."/>
            <person name="Kirilenko B.M."/>
            <person name="Davalos L.M."/>
            <person name="Corthals A.P."/>
            <person name="Power M.L."/>
            <person name="Jones G."/>
            <person name="Ransome R.D."/>
            <person name="Dechmann D.K.N."/>
            <person name="Locatelli A.G."/>
            <person name="Puechmaille S.J."/>
            <person name="Fedrigo O."/>
            <person name="Jarvis E.D."/>
            <person name="Hiller M."/>
            <person name="Vernes S.C."/>
            <person name="Myers E.W."/>
            <person name="Teeling E.C."/>
        </authorList>
    </citation>
    <scope>NUCLEOTIDE SEQUENCE [LARGE SCALE GENOMIC DNA]</scope>
    <source>
        <strain evidence="1">MRouAeg1</strain>
        <tissue evidence="1">Muscle</tissue>
    </source>
</reference>
<sequence length="106" mass="11677">MEILRDMVMDTQLRGDRDGVQTQAVRLQSQCYVASRGAGLKHHRKGLTGESCSDPTQLASALGHGWKWEEATSLLDEKAKRPAATIQDAFVVLDQHLVALHLPSDL</sequence>
<evidence type="ECO:0000313" key="2">
    <source>
        <dbReference type="Proteomes" id="UP000593571"/>
    </source>
</evidence>
<keyword evidence="2" id="KW-1185">Reference proteome</keyword>
<gene>
    <name evidence="1" type="ORF">HJG63_008536</name>
</gene>